<name>A0A5C6RHC7_9BACT</name>
<dbReference type="InterPro" id="IPR011041">
    <property type="entry name" value="Quinoprot_gluc/sorb_DH_b-prop"/>
</dbReference>
<gene>
    <name evidence="2" type="ORF">FRY97_18545</name>
</gene>
<dbReference type="InterPro" id="IPR026444">
    <property type="entry name" value="Secre_tail"/>
</dbReference>
<evidence type="ECO:0000313" key="2">
    <source>
        <dbReference type="EMBL" id="TXB61547.1"/>
    </source>
</evidence>
<reference evidence="2 3" key="1">
    <citation type="submission" date="2019-08" db="EMBL/GenBank/DDBJ databases">
        <title>Genome of Phaeodactylibacter luteus.</title>
        <authorList>
            <person name="Bowman J.P."/>
        </authorList>
    </citation>
    <scope>NUCLEOTIDE SEQUENCE [LARGE SCALE GENOMIC DNA]</scope>
    <source>
        <strain evidence="2 3">KCTC 42180</strain>
    </source>
</reference>
<dbReference type="InterPro" id="IPR012938">
    <property type="entry name" value="Glc/Sorbosone_DH"/>
</dbReference>
<dbReference type="Proteomes" id="UP000321580">
    <property type="component" value="Unassembled WGS sequence"/>
</dbReference>
<dbReference type="Pfam" id="PF07995">
    <property type="entry name" value="GSDH"/>
    <property type="match status" value="1"/>
</dbReference>
<dbReference type="PANTHER" id="PTHR19328:SF75">
    <property type="entry name" value="ALDOSE SUGAR DEHYDROGENASE YLII"/>
    <property type="match status" value="1"/>
</dbReference>
<keyword evidence="3" id="KW-1185">Reference proteome</keyword>
<dbReference type="AlphaFoldDB" id="A0A5C6RHC7"/>
<dbReference type="RefSeq" id="WP_147169068.1">
    <property type="nucleotide sequence ID" value="NZ_VOOR01000054.1"/>
</dbReference>
<evidence type="ECO:0000259" key="1">
    <source>
        <dbReference type="Pfam" id="PF07995"/>
    </source>
</evidence>
<dbReference type="Gene3D" id="2.120.10.30">
    <property type="entry name" value="TolB, C-terminal domain"/>
    <property type="match status" value="1"/>
</dbReference>
<dbReference type="SUPFAM" id="SSF50952">
    <property type="entry name" value="Soluble quinoprotein glucose dehydrogenase"/>
    <property type="match status" value="1"/>
</dbReference>
<feature type="domain" description="Glucose/Sorbosone dehydrogenase" evidence="1">
    <location>
        <begin position="36"/>
        <end position="364"/>
    </location>
</feature>
<proteinExistence type="predicted"/>
<protein>
    <submittedName>
        <fullName evidence="2">T9SS type A sorting domain-containing protein</fullName>
    </submittedName>
</protein>
<dbReference type="EMBL" id="VOOR01000054">
    <property type="protein sequence ID" value="TXB61547.1"/>
    <property type="molecule type" value="Genomic_DNA"/>
</dbReference>
<evidence type="ECO:0000313" key="3">
    <source>
        <dbReference type="Proteomes" id="UP000321580"/>
    </source>
</evidence>
<accession>A0A5C6RHC7</accession>
<comment type="caution">
    <text evidence="2">The sequence shown here is derived from an EMBL/GenBank/DDBJ whole genome shotgun (WGS) entry which is preliminary data.</text>
</comment>
<dbReference type="PANTHER" id="PTHR19328">
    <property type="entry name" value="HEDGEHOG-INTERACTING PROTEIN"/>
    <property type="match status" value="1"/>
</dbReference>
<dbReference type="InterPro" id="IPR011042">
    <property type="entry name" value="6-blade_b-propeller_TolB-like"/>
</dbReference>
<organism evidence="2 3">
    <name type="scientific">Phaeodactylibacter luteus</name>
    <dbReference type="NCBI Taxonomy" id="1564516"/>
    <lineage>
        <taxon>Bacteria</taxon>
        <taxon>Pseudomonadati</taxon>
        <taxon>Bacteroidota</taxon>
        <taxon>Saprospiria</taxon>
        <taxon>Saprospirales</taxon>
        <taxon>Haliscomenobacteraceae</taxon>
        <taxon>Phaeodactylibacter</taxon>
    </lineage>
</organism>
<dbReference type="OrthoDB" id="9770043at2"/>
<dbReference type="NCBIfam" id="TIGR04183">
    <property type="entry name" value="Por_Secre_tail"/>
    <property type="match status" value="1"/>
</dbReference>
<sequence>MDMKGFLLFLGLGLWAGIAQAQPELTLTPVAEGLVQPVDIAHAGDGRIFIVERPGRIRILAPGGEVLSAPFLDIDSRVSPANGERGLLGLAFHPDYATNGYFFVNYTNNSGDTRVSRFRVSEGNPNLADPSSELVLLAIDQPFSNHNAGDLNFGPDGYLYVGMGDGGAGGDPDNYSQNRQSMLGKMLRLDVDNGTPYAIPPDNPFADDDFTLDEVWAIGLRNPWRFSFDRLTGDMWIGDVGQNAWEEVTFQPAQSTGGENYGWRCYEGFSAFNTGGCEGAGAYTPPVHVYQTGSADGCSITGGYVYRGEAAPALYGTYLYADYCSGKIWGLAPDGQGGWENTELFDGPGGQYASFGEDASGELYLAALTQGTVYQVGANCESPAAPEIGGEGIICGTGAAAALSASAAPAGYVFNWYLDGALLTQTVDNALQATAPGSYQVQLAAFQSGNCNSALSAAFQVEAANFPDVLIENASGVLTAAPGYAAYQWLLNGSPIEGADMPTWEPQESGSYQVEITDEDGCTVISEALALVGSNFLPGLDRVTASPNPFGRAFWLELKGQGEFLLEVHNSNGQKLWGEKIQAAGKWAGQIETLDWPTGAYWLRITKGSEQHTIKLLKM</sequence>